<organism evidence="1 2">
    <name type="scientific">Jiangella alba</name>
    <dbReference type="NCBI Taxonomy" id="561176"/>
    <lineage>
        <taxon>Bacteria</taxon>
        <taxon>Bacillati</taxon>
        <taxon>Actinomycetota</taxon>
        <taxon>Actinomycetes</taxon>
        <taxon>Jiangellales</taxon>
        <taxon>Jiangellaceae</taxon>
        <taxon>Jiangella</taxon>
    </lineage>
</organism>
<dbReference type="InterPro" id="IPR036412">
    <property type="entry name" value="HAD-like_sf"/>
</dbReference>
<dbReference type="CDD" id="cd01427">
    <property type="entry name" value="HAD_like"/>
    <property type="match status" value="1"/>
</dbReference>
<accession>A0A1H5MKV4</accession>
<dbReference type="SUPFAM" id="SSF56784">
    <property type="entry name" value="HAD-like"/>
    <property type="match status" value="1"/>
</dbReference>
<dbReference type="EMBL" id="FNUC01000003">
    <property type="protein sequence ID" value="SEE90022.1"/>
    <property type="molecule type" value="Genomic_DNA"/>
</dbReference>
<reference evidence="2" key="1">
    <citation type="submission" date="2016-10" db="EMBL/GenBank/DDBJ databases">
        <authorList>
            <person name="Varghese N."/>
            <person name="Submissions S."/>
        </authorList>
    </citation>
    <scope>NUCLEOTIDE SEQUENCE [LARGE SCALE GENOMIC DNA]</scope>
    <source>
        <strain evidence="2">DSM 45237</strain>
    </source>
</reference>
<dbReference type="AlphaFoldDB" id="A0A1H5MKV4"/>
<dbReference type="STRING" id="561176.SAMN04488561_3253"/>
<name>A0A1H5MKV4_9ACTN</name>
<gene>
    <name evidence="1" type="ORF">SAMN04488561_3253</name>
</gene>
<dbReference type="Gene3D" id="3.40.50.1000">
    <property type="entry name" value="HAD superfamily/HAD-like"/>
    <property type="match status" value="1"/>
</dbReference>
<dbReference type="Proteomes" id="UP000181980">
    <property type="component" value="Unassembled WGS sequence"/>
</dbReference>
<dbReference type="InterPro" id="IPR023214">
    <property type="entry name" value="HAD_sf"/>
</dbReference>
<keyword evidence="2" id="KW-1185">Reference proteome</keyword>
<sequence length="309" mass="34277">MDAELGSWRDGAARSAITDFVRRVTTEGGDDYVDPVERVAVLDNDGTLWTEKPMQIEIGFILQRLAAMAEETPDLREQQPWKAASTDDYDWLGGAITKHYRGDDSDLKVLMGGFVRAFAGMSAEDYLAASGEYLRRGSHPTLGRGFRQCAYPPMVELLRYLEAHGFTVYIASGGDRDFIRAISDEVYGIPAERVIGSSNALAYQEDDGGASVVYRARPDVFDDGPVKAVRIWSRVGRRPILAAGNANGDIPMLEFTGGPSLPALRLVVLHDDEDREFAYTDGADELLDRAERRGWTVISVRDDWTTVFR</sequence>
<dbReference type="OrthoDB" id="9799365at2"/>
<keyword evidence="1" id="KW-0378">Hydrolase</keyword>
<proteinExistence type="predicted"/>
<dbReference type="Pfam" id="PF12710">
    <property type="entry name" value="HAD"/>
    <property type="match status" value="1"/>
</dbReference>
<dbReference type="GO" id="GO:0016787">
    <property type="term" value="F:hydrolase activity"/>
    <property type="evidence" value="ECO:0007669"/>
    <property type="project" value="UniProtKB-KW"/>
</dbReference>
<evidence type="ECO:0000313" key="1">
    <source>
        <dbReference type="EMBL" id="SEE90022.1"/>
    </source>
</evidence>
<protein>
    <submittedName>
        <fullName evidence="1">Haloacid dehalogenase-like hydrolase</fullName>
    </submittedName>
</protein>
<dbReference type="RefSeq" id="WP_069111693.1">
    <property type="nucleotide sequence ID" value="NZ_FNUC01000003.1"/>
</dbReference>
<evidence type="ECO:0000313" key="2">
    <source>
        <dbReference type="Proteomes" id="UP000181980"/>
    </source>
</evidence>